<organism evidence="2 3">
    <name type="scientific">Marinobacter nauticus</name>
    <name type="common">Marinobacter hydrocarbonoclasticus</name>
    <name type="synonym">Marinobacter aquaeolei</name>
    <dbReference type="NCBI Taxonomy" id="2743"/>
    <lineage>
        <taxon>Bacteria</taxon>
        <taxon>Pseudomonadati</taxon>
        <taxon>Pseudomonadota</taxon>
        <taxon>Gammaproteobacteria</taxon>
        <taxon>Pseudomonadales</taxon>
        <taxon>Marinobacteraceae</taxon>
        <taxon>Marinobacter</taxon>
    </lineage>
</organism>
<dbReference type="NCBIfam" id="TIGR01868">
    <property type="entry name" value="casD_Cas5e"/>
    <property type="match status" value="1"/>
</dbReference>
<dbReference type="GO" id="GO:0043571">
    <property type="term" value="P:maintenance of CRISPR repeat elements"/>
    <property type="evidence" value="ECO:0007669"/>
    <property type="project" value="InterPro"/>
</dbReference>
<dbReference type="CDD" id="cd09756">
    <property type="entry name" value="Cas5_I-E"/>
    <property type="match status" value="1"/>
</dbReference>
<dbReference type="InterPro" id="IPR010147">
    <property type="entry name" value="CRISPR-assoc_prot_CasD"/>
</dbReference>
<dbReference type="InterPro" id="IPR021124">
    <property type="entry name" value="CRISPR-assoc_prot_Cas5"/>
</dbReference>
<evidence type="ECO:0000313" key="2">
    <source>
        <dbReference type="EMBL" id="OJT01168.1"/>
    </source>
</evidence>
<dbReference type="Proteomes" id="UP000183986">
    <property type="component" value="Unassembled WGS sequence"/>
</dbReference>
<evidence type="ECO:0000313" key="3">
    <source>
        <dbReference type="Proteomes" id="UP000183986"/>
    </source>
</evidence>
<accession>A0A1M2V0Q6</accession>
<protein>
    <submittedName>
        <fullName evidence="2">Type I-E CRISPR-associated protein Cas5/CasD</fullName>
    </submittedName>
</protein>
<dbReference type="Gene3D" id="3.30.70.2660">
    <property type="match status" value="1"/>
</dbReference>
<proteinExistence type="predicted"/>
<dbReference type="AlphaFoldDB" id="A0A1M2V0Q6"/>
<keyword evidence="3" id="KW-1185">Reference proteome</keyword>
<gene>
    <name evidence="2" type="ORF">BEE62_14530</name>
</gene>
<dbReference type="EMBL" id="MPKY01000001">
    <property type="protein sequence ID" value="OJT01168.1"/>
    <property type="molecule type" value="Genomic_DNA"/>
</dbReference>
<name>A0A1M2V0Q6_MARNT</name>
<dbReference type="RefSeq" id="WP_072677938.1">
    <property type="nucleotide sequence ID" value="NZ_MPKY01000001.1"/>
</dbReference>
<reference evidence="2" key="1">
    <citation type="submission" date="2016-11" db="EMBL/GenBank/DDBJ databases">
        <title>Draft Genome Sequence of Marinobacter hydrocarbonoclasticus strain STW2, a polyaromatic aromatic hydrocarbon degrading and denitrifying bacterium from rhizosphere of Seagrass Enhalus acodoides.</title>
        <authorList>
            <person name="Ling J."/>
            <person name="Dong J."/>
        </authorList>
    </citation>
    <scope>NUCLEOTIDE SEQUENCE [LARGE SCALE GENOMIC DNA]</scope>
    <source>
        <strain evidence="2">STW2</strain>
    </source>
</reference>
<keyword evidence="1" id="KW-0051">Antiviral defense</keyword>
<dbReference type="OrthoDB" id="5704083at2"/>
<dbReference type="InterPro" id="IPR013422">
    <property type="entry name" value="CRISPR-assoc_prot_Cas5_N"/>
</dbReference>
<evidence type="ECO:0000256" key="1">
    <source>
        <dbReference type="ARBA" id="ARBA00023118"/>
    </source>
</evidence>
<dbReference type="NCBIfam" id="TIGR02593">
    <property type="entry name" value="CRISPR_cas5"/>
    <property type="match status" value="1"/>
</dbReference>
<comment type="caution">
    <text evidence="2">The sequence shown here is derived from an EMBL/GenBank/DDBJ whole genome shotgun (WGS) entry which is preliminary data.</text>
</comment>
<sequence length="240" mass="27202">MEILVFQLYGPLASWGTPAVGEYRPSSDHPGRSALLGLLAAGLGLRRDDAANQQALAGSVQFAVKQLSPGQVIRDFHTVQVPKRDRKARYATRKEEMAFSSDRLNTIISRREYRCDGFWRVGVTITDNSGWTLQDLEVALRQPKFMLYLGRKSCPLGAPLSPMIVQAEGLQQALSVDMPAVHEQQKRWLGLPDSVDYYWEGDAVDLQAQDTRYPDDDVVSRERWQFKGRREQHARVKEVE</sequence>
<dbReference type="Pfam" id="PF09704">
    <property type="entry name" value="Cas_Cas5d"/>
    <property type="match status" value="1"/>
</dbReference>
<dbReference type="GO" id="GO:0003723">
    <property type="term" value="F:RNA binding"/>
    <property type="evidence" value="ECO:0007669"/>
    <property type="project" value="InterPro"/>
</dbReference>
<dbReference type="GO" id="GO:0051607">
    <property type="term" value="P:defense response to virus"/>
    <property type="evidence" value="ECO:0007669"/>
    <property type="project" value="UniProtKB-KW"/>
</dbReference>